<evidence type="ECO:0000256" key="1">
    <source>
        <dbReference type="ARBA" id="ARBA00009013"/>
    </source>
</evidence>
<evidence type="ECO:0000259" key="3">
    <source>
        <dbReference type="PROSITE" id="PS50801"/>
    </source>
</evidence>
<dbReference type="PANTHER" id="PTHR33495:SF2">
    <property type="entry name" value="ANTI-SIGMA FACTOR ANTAGONIST TM_1081-RELATED"/>
    <property type="match status" value="1"/>
</dbReference>
<dbReference type="SUPFAM" id="SSF52091">
    <property type="entry name" value="SpoIIaa-like"/>
    <property type="match status" value="1"/>
</dbReference>
<dbReference type="CDD" id="cd07043">
    <property type="entry name" value="STAS_anti-anti-sigma_factors"/>
    <property type="match status" value="1"/>
</dbReference>
<dbReference type="InterPro" id="IPR003658">
    <property type="entry name" value="Anti-sigma_ant"/>
</dbReference>
<protein>
    <recommendedName>
        <fullName evidence="2">Anti-sigma factor antagonist</fullName>
    </recommendedName>
</protein>
<comment type="similarity">
    <text evidence="1 2">Belongs to the anti-sigma-factor antagonist family.</text>
</comment>
<dbReference type="PANTHER" id="PTHR33495">
    <property type="entry name" value="ANTI-SIGMA FACTOR ANTAGONIST TM_1081-RELATED-RELATED"/>
    <property type="match status" value="1"/>
</dbReference>
<name>F3NHN4_9ACTN</name>
<evidence type="ECO:0000313" key="5">
    <source>
        <dbReference type="Proteomes" id="UP000003022"/>
    </source>
</evidence>
<dbReference type="AlphaFoldDB" id="F3NHN4"/>
<feature type="domain" description="STAS" evidence="3">
    <location>
        <begin position="21"/>
        <end position="125"/>
    </location>
</feature>
<accession>F3NHN4</accession>
<dbReference type="eggNOG" id="COG1366">
    <property type="taxonomic scope" value="Bacteria"/>
</dbReference>
<dbReference type="STRING" id="996637.SGM_2648"/>
<dbReference type="GO" id="GO:0043856">
    <property type="term" value="F:anti-sigma factor antagonist activity"/>
    <property type="evidence" value="ECO:0007669"/>
    <property type="project" value="InterPro"/>
</dbReference>
<dbReference type="Gene3D" id="3.30.750.24">
    <property type="entry name" value="STAS domain"/>
    <property type="match status" value="1"/>
</dbReference>
<dbReference type="InterPro" id="IPR002645">
    <property type="entry name" value="STAS_dom"/>
</dbReference>
<dbReference type="EMBL" id="AEYX01000034">
    <property type="protein sequence ID" value="EGG46924.1"/>
    <property type="molecule type" value="Genomic_DNA"/>
</dbReference>
<dbReference type="PROSITE" id="PS50801">
    <property type="entry name" value="STAS"/>
    <property type="match status" value="1"/>
</dbReference>
<dbReference type="NCBIfam" id="TIGR00377">
    <property type="entry name" value="ant_ant_sig"/>
    <property type="match status" value="1"/>
</dbReference>
<organism evidence="4 5">
    <name type="scientific">Streptomyces griseoaurantiacus M045</name>
    <dbReference type="NCBI Taxonomy" id="996637"/>
    <lineage>
        <taxon>Bacteria</taxon>
        <taxon>Bacillati</taxon>
        <taxon>Actinomycetota</taxon>
        <taxon>Actinomycetes</taxon>
        <taxon>Kitasatosporales</taxon>
        <taxon>Streptomycetaceae</taxon>
        <taxon>Streptomyces</taxon>
        <taxon>Streptomyces aurantiacus group</taxon>
    </lineage>
</organism>
<dbReference type="InterPro" id="IPR036513">
    <property type="entry name" value="STAS_dom_sf"/>
</dbReference>
<gene>
    <name evidence="4" type="ORF">SGM_2648</name>
</gene>
<sequence>MEDDVSTEQAPLSIDVALPRDDAALVIVKGFLDVDTATELHHHLANQVHHGRRHLLLDLSAVPFMDSSGINIILKAYKETRQVEGSVRLIDPAPAVQRILDLTGVSLTVPSTKTAEEALDALDKAAPGGTSAAGD</sequence>
<keyword evidence="5" id="KW-1185">Reference proteome</keyword>
<proteinExistence type="inferred from homology"/>
<evidence type="ECO:0000313" key="4">
    <source>
        <dbReference type="EMBL" id="EGG46924.1"/>
    </source>
</evidence>
<dbReference type="Proteomes" id="UP000003022">
    <property type="component" value="Unassembled WGS sequence"/>
</dbReference>
<comment type="caution">
    <text evidence="4">The sequence shown here is derived from an EMBL/GenBank/DDBJ whole genome shotgun (WGS) entry which is preliminary data.</text>
</comment>
<reference evidence="4 5" key="1">
    <citation type="journal article" date="2011" name="J. Bacteriol.">
        <title>Draft genome sequence of the marine bacterium Streptomyces griseoaurantiacus M045, which produces novel manumycin-type antibiotics with a pABA core component.</title>
        <authorList>
            <person name="Li F."/>
            <person name="Jiang P."/>
            <person name="Zheng H."/>
            <person name="Wang S."/>
            <person name="Zhao G."/>
            <person name="Qin S."/>
            <person name="Liu Z."/>
        </authorList>
    </citation>
    <scope>NUCLEOTIDE SEQUENCE [LARGE SCALE GENOMIC DNA]</scope>
    <source>
        <strain evidence="4 5">M045</strain>
    </source>
</reference>
<evidence type="ECO:0000256" key="2">
    <source>
        <dbReference type="RuleBase" id="RU003749"/>
    </source>
</evidence>
<dbReference type="Pfam" id="PF01740">
    <property type="entry name" value="STAS"/>
    <property type="match status" value="1"/>
</dbReference>